<dbReference type="Proteomes" id="UP001158087">
    <property type="component" value="Unassembled WGS sequence"/>
</dbReference>
<reference evidence="1" key="1">
    <citation type="submission" date="2022-09" db="EMBL/GenBank/DDBJ databases">
        <title>Intensive care unit water sources are persistently colonized with multi-drug resistant bacteria and are the site of extensive horizontal gene transfer of antibiotic resistance genes.</title>
        <authorList>
            <person name="Diorio-Toth L."/>
        </authorList>
    </citation>
    <scope>NUCLEOTIDE SEQUENCE</scope>
    <source>
        <strain evidence="1">GD04153</strain>
    </source>
</reference>
<dbReference type="AlphaFoldDB" id="A0AA42H1L1"/>
<sequence>MKQKLRDKYFAANDNCPIDEDQHSSSPYARDLELRGWQTAAIKRREEFEFYAVDGVYLSDLLNEEAA</sequence>
<evidence type="ECO:0000313" key="1">
    <source>
        <dbReference type="EMBL" id="MDH0125434.1"/>
    </source>
</evidence>
<organism evidence="1 2">
    <name type="scientific">Brucella intermedia GD04153</name>
    <dbReference type="NCBI Taxonomy" id="2975438"/>
    <lineage>
        <taxon>Bacteria</taxon>
        <taxon>Pseudomonadati</taxon>
        <taxon>Pseudomonadota</taxon>
        <taxon>Alphaproteobacteria</taxon>
        <taxon>Hyphomicrobiales</taxon>
        <taxon>Brucellaceae</taxon>
        <taxon>Brucella/Ochrobactrum group</taxon>
        <taxon>Brucella</taxon>
    </lineage>
</organism>
<gene>
    <name evidence="1" type="ORF">N7376_15610</name>
</gene>
<comment type="caution">
    <text evidence="1">The sequence shown here is derived from an EMBL/GenBank/DDBJ whole genome shotgun (WGS) entry which is preliminary data.</text>
</comment>
<dbReference type="EMBL" id="JAODYY010000007">
    <property type="protein sequence ID" value="MDH0125434.1"/>
    <property type="molecule type" value="Genomic_DNA"/>
</dbReference>
<protein>
    <submittedName>
        <fullName evidence="1">Uncharacterized protein</fullName>
    </submittedName>
</protein>
<accession>A0AA42H1L1</accession>
<proteinExistence type="predicted"/>
<name>A0AA42H1L1_9HYPH</name>
<evidence type="ECO:0000313" key="2">
    <source>
        <dbReference type="Proteomes" id="UP001158087"/>
    </source>
</evidence>